<sequence length="98" mass="11128">MTLATMQTIHDALQRSHGNLVYYPWTEDVHDVVPLDFFVGPLPKYMTSAQFEEELIPLISAKAKIDAKRIPKHHCVMETITTYKPGTEMPSRLNSSTP</sequence>
<gene>
    <name evidence="1" type="ORF">IV203_013293</name>
</gene>
<accession>A0A9K3M4V6</accession>
<keyword evidence="2" id="KW-1185">Reference proteome</keyword>
<evidence type="ECO:0000313" key="2">
    <source>
        <dbReference type="Proteomes" id="UP000693970"/>
    </source>
</evidence>
<evidence type="ECO:0000313" key="1">
    <source>
        <dbReference type="EMBL" id="KAG7374198.1"/>
    </source>
</evidence>
<organism evidence="1 2">
    <name type="scientific">Nitzschia inconspicua</name>
    <dbReference type="NCBI Taxonomy" id="303405"/>
    <lineage>
        <taxon>Eukaryota</taxon>
        <taxon>Sar</taxon>
        <taxon>Stramenopiles</taxon>
        <taxon>Ochrophyta</taxon>
        <taxon>Bacillariophyta</taxon>
        <taxon>Bacillariophyceae</taxon>
        <taxon>Bacillariophycidae</taxon>
        <taxon>Bacillariales</taxon>
        <taxon>Bacillariaceae</taxon>
        <taxon>Nitzschia</taxon>
    </lineage>
</organism>
<reference evidence="1" key="2">
    <citation type="submission" date="2021-04" db="EMBL/GenBank/DDBJ databases">
        <authorList>
            <person name="Podell S."/>
        </authorList>
    </citation>
    <scope>NUCLEOTIDE SEQUENCE</scope>
    <source>
        <strain evidence="1">Hildebrandi</strain>
    </source>
</reference>
<dbReference type="EMBL" id="JAGRRH010000001">
    <property type="protein sequence ID" value="KAG7374198.1"/>
    <property type="molecule type" value="Genomic_DNA"/>
</dbReference>
<name>A0A9K3M4V6_9STRA</name>
<dbReference type="Proteomes" id="UP000693970">
    <property type="component" value="Unassembled WGS sequence"/>
</dbReference>
<proteinExistence type="predicted"/>
<reference evidence="1" key="1">
    <citation type="journal article" date="2021" name="Sci. Rep.">
        <title>Diploid genomic architecture of Nitzschia inconspicua, an elite biomass production diatom.</title>
        <authorList>
            <person name="Oliver A."/>
            <person name="Podell S."/>
            <person name="Pinowska A."/>
            <person name="Traller J.C."/>
            <person name="Smith S.R."/>
            <person name="McClure R."/>
            <person name="Beliaev A."/>
            <person name="Bohutskyi P."/>
            <person name="Hill E.A."/>
            <person name="Rabines A."/>
            <person name="Zheng H."/>
            <person name="Allen L.Z."/>
            <person name="Kuo A."/>
            <person name="Grigoriev I.V."/>
            <person name="Allen A.E."/>
            <person name="Hazlebeck D."/>
            <person name="Allen E.E."/>
        </authorList>
    </citation>
    <scope>NUCLEOTIDE SEQUENCE</scope>
    <source>
        <strain evidence="1">Hildebrandi</strain>
    </source>
</reference>
<dbReference type="AlphaFoldDB" id="A0A9K3M4V6"/>
<comment type="caution">
    <text evidence="1">The sequence shown here is derived from an EMBL/GenBank/DDBJ whole genome shotgun (WGS) entry which is preliminary data.</text>
</comment>
<protein>
    <submittedName>
        <fullName evidence="1">Uncharacterized protein</fullName>
    </submittedName>
</protein>